<keyword evidence="6 15" id="KW-1133">Transmembrane helix</keyword>
<comment type="similarity">
    <text evidence="13">Belongs to the G-protein coupled receptor 1 family.</text>
</comment>
<accession>A0A315VWV9</accession>
<dbReference type="SUPFAM" id="SSF81321">
    <property type="entry name" value="Family A G protein-coupled receptor-like"/>
    <property type="match status" value="3"/>
</dbReference>
<reference evidence="17 18" key="1">
    <citation type="journal article" date="2018" name="G3 (Bethesda)">
        <title>A High-Quality Reference Genome for the Invasive Mosquitofish Gambusia affinis Using a Chicago Library.</title>
        <authorList>
            <person name="Hoffberg S.L."/>
            <person name="Troendle N.J."/>
            <person name="Glenn T.C."/>
            <person name="Mahmud O."/>
            <person name="Louha S."/>
            <person name="Chalopin D."/>
            <person name="Bennetzen J.L."/>
            <person name="Mauricio R."/>
        </authorList>
    </citation>
    <scope>NUCLEOTIDE SEQUENCE [LARGE SCALE GENOMIC DNA]</scope>
    <source>
        <strain evidence="17">NE01/NJP1002.9</strain>
        <tissue evidence="17">Muscle</tissue>
    </source>
</reference>
<keyword evidence="12 13" id="KW-0807">Transducer</keyword>
<feature type="transmembrane region" description="Helical" evidence="15">
    <location>
        <begin position="801"/>
        <end position="819"/>
    </location>
</feature>
<keyword evidence="8 15" id="KW-0472">Membrane</keyword>
<keyword evidence="4 13" id="KW-0812">Transmembrane</keyword>
<evidence type="ECO:0000313" key="17">
    <source>
        <dbReference type="EMBL" id="PWA28080.1"/>
    </source>
</evidence>
<feature type="domain" description="G-protein coupled receptors family 1 profile" evidence="16">
    <location>
        <begin position="41"/>
        <end position="290"/>
    </location>
</feature>
<dbReference type="PRINTS" id="PR00237">
    <property type="entry name" value="GPCRRHODOPSN"/>
</dbReference>
<feature type="transmembrane region" description="Helical" evidence="15">
    <location>
        <begin position="140"/>
        <end position="162"/>
    </location>
</feature>
<dbReference type="Proteomes" id="UP000250572">
    <property type="component" value="Unassembled WGS sequence"/>
</dbReference>
<keyword evidence="11" id="KW-0325">Glycoprotein</keyword>
<evidence type="ECO:0000256" key="12">
    <source>
        <dbReference type="ARBA" id="ARBA00023224"/>
    </source>
</evidence>
<evidence type="ECO:0000256" key="6">
    <source>
        <dbReference type="ARBA" id="ARBA00022989"/>
    </source>
</evidence>
<sequence>MKNSSFGISSPLTLETFFIPPGGKYPIFFLGLVIYLFGMSCNLTLISLIILKKNLHKPMYFILISLPVNDLIGITAMLPKILSNIVTETQEVSYPLCVLQAFLLHMCAGGILFVLAAMAFDRYIAICMPLRYSSVMTPRIVALIIFLVWSSDFVCILSLFSLQSGLTRCRSVILNVFCDNPSLLKLTCGNLILNNIIGLFITVFIQVLSMSIQAYSYFKILVACLSRKQSDAKAKAVNTCVAQVVILVMFEIAGTFTVLSHRFKDISPDLQKVMGMLMFILPPLINPIVYGLYTSEIHPYKKVHIVGQYSFVLELNGYNISYESVFPAFLFATLNYMIILFCNLTLILTIVMNKSLHQPMHLFLVNLPINDLIGSSALFPQLLKELLTNSRRMQLSACIAQAFFIHIYAAGTVFILSAMAYDRYIAICYPLRYNTVMTNAHIMKIITLVWSSCVVLIAVLFILLLRLRRCRSEITQAYCDNPSLLTLVCEDTTINNIYGLFISALSQIIANGTVLYTYLRILLACFRSKQSDTKAKALQTCATHLLVFLLLECLGLFTIISYRINNVPPHIRRFLGVSTLVFPPTLNPIIYGLKTKEIREKDGEHLARTGSTLEDRETVKGCLLLENWFSSGRRGGEWRVGRKASSGNGPQVGDLNRISKEDKSKSPGEEIHKAEGSAWKQNTEDLPHRGGRRRSKDEQGVRNVTNVKEFMIVGFPGLPPEYYGIVSFVLLLVFIAILFGNVFILAVIICERTLHKPTYMIFLNLAMTDLFFGIVTLPKIIARYWWNDMMCSFGVCFAQMYFVHSLGAIQSLILMMMSLDRFIAICFPFKYPVLFTNKNISICCILCWFLTFIRIIGVVLHALTLPYCDLNTIMQCYCDHNSITKLGCGDDVAFVKWVAFANAMVTLLVPLTFIIISYVSIFMAVVKMPASGRDYKFLSTSAPQLLITCLYYLPRCTVYLTDVLGIKYSPDARIITTMLYSLIPPVVNPLIYCLKTVEIKNALTQRFSNRKINLAFQNETKLVTSKHA</sequence>
<feature type="transmembrane region" description="Helical" evidence="15">
    <location>
        <begin position="899"/>
        <end position="925"/>
    </location>
</feature>
<feature type="transmembrane region" description="Helical" evidence="15">
    <location>
        <begin position="191"/>
        <end position="215"/>
    </location>
</feature>
<dbReference type="Gene3D" id="1.20.1070.10">
    <property type="entry name" value="Rhodopsin 7-helix transmembrane proteins"/>
    <property type="match status" value="3"/>
</dbReference>
<evidence type="ECO:0000313" key="18">
    <source>
        <dbReference type="Proteomes" id="UP000250572"/>
    </source>
</evidence>
<comment type="caution">
    <text evidence="17">The sequence shown here is derived from an EMBL/GenBank/DDBJ whole genome shotgun (WGS) entry which is preliminary data.</text>
</comment>
<feature type="transmembrane region" description="Helical" evidence="15">
    <location>
        <begin position="236"/>
        <end position="261"/>
    </location>
</feature>
<dbReference type="InterPro" id="IPR000725">
    <property type="entry name" value="Olfact_rcpt"/>
</dbReference>
<evidence type="ECO:0000256" key="1">
    <source>
        <dbReference type="ARBA" id="ARBA00004651"/>
    </source>
</evidence>
<dbReference type="PRINTS" id="PR00245">
    <property type="entry name" value="OLFACTORYR"/>
</dbReference>
<dbReference type="STRING" id="33528.ENSGAFP00000030813"/>
<keyword evidence="10 13" id="KW-0675">Receptor</keyword>
<feature type="transmembrane region" description="Helical" evidence="15">
    <location>
        <begin position="761"/>
        <end position="781"/>
    </location>
</feature>
<dbReference type="InterPro" id="IPR000276">
    <property type="entry name" value="GPCR_Rhodpsn"/>
</dbReference>
<dbReference type="GO" id="GO:0004930">
    <property type="term" value="F:G protein-coupled receptor activity"/>
    <property type="evidence" value="ECO:0007669"/>
    <property type="project" value="UniProtKB-KW"/>
</dbReference>
<feature type="region of interest" description="Disordered" evidence="14">
    <location>
        <begin position="635"/>
        <end position="699"/>
    </location>
</feature>
<feature type="transmembrane region" description="Helical" evidence="15">
    <location>
        <begin position="442"/>
        <end position="465"/>
    </location>
</feature>
<evidence type="ECO:0000256" key="3">
    <source>
        <dbReference type="ARBA" id="ARBA00022606"/>
    </source>
</evidence>
<gene>
    <name evidence="17" type="ORF">CCH79_00012152</name>
</gene>
<dbReference type="GO" id="GO:0005549">
    <property type="term" value="F:odorant binding"/>
    <property type="evidence" value="ECO:0007669"/>
    <property type="project" value="TreeGrafter"/>
</dbReference>
<dbReference type="Pfam" id="PF13853">
    <property type="entry name" value="7tm_4"/>
    <property type="match status" value="3"/>
</dbReference>
<feature type="transmembrane region" description="Helical" evidence="15">
    <location>
        <begin position="58"/>
        <end position="78"/>
    </location>
</feature>
<feature type="transmembrane region" description="Helical" evidence="15">
    <location>
        <begin position="840"/>
        <end position="863"/>
    </location>
</feature>
<dbReference type="GO" id="GO:0005886">
    <property type="term" value="C:plasma membrane"/>
    <property type="evidence" value="ECO:0007669"/>
    <property type="project" value="UniProtKB-SubCell"/>
</dbReference>
<evidence type="ECO:0000256" key="9">
    <source>
        <dbReference type="ARBA" id="ARBA00023157"/>
    </source>
</evidence>
<keyword evidence="3" id="KW-0716">Sensory transduction</keyword>
<dbReference type="AlphaFoldDB" id="A0A315VWV9"/>
<name>A0A315VWV9_GAMAF</name>
<keyword evidence="2" id="KW-1003">Cell membrane</keyword>
<keyword evidence="18" id="KW-1185">Reference proteome</keyword>
<dbReference type="GO" id="GO:0004984">
    <property type="term" value="F:olfactory receptor activity"/>
    <property type="evidence" value="ECO:0007669"/>
    <property type="project" value="InterPro"/>
</dbReference>
<dbReference type="InterPro" id="IPR017452">
    <property type="entry name" value="GPCR_Rhodpsn_7TM"/>
</dbReference>
<feature type="transmembrane region" description="Helical" evidence="15">
    <location>
        <begin position="273"/>
        <end position="293"/>
    </location>
</feature>
<evidence type="ECO:0000259" key="16">
    <source>
        <dbReference type="PROSITE" id="PS50262"/>
    </source>
</evidence>
<feature type="transmembrane region" description="Helical" evidence="15">
    <location>
        <begin position="540"/>
        <end position="564"/>
    </location>
</feature>
<feature type="transmembrane region" description="Helical" evidence="15">
    <location>
        <begin position="722"/>
        <end position="749"/>
    </location>
</feature>
<dbReference type="PANTHER" id="PTHR26451:SF854">
    <property type="entry name" value="ODORANT RECEPTOR-RELATED"/>
    <property type="match status" value="1"/>
</dbReference>
<feature type="transmembrane region" description="Helical" evidence="15">
    <location>
        <begin position="98"/>
        <end position="120"/>
    </location>
</feature>
<keyword evidence="9" id="KW-1015">Disulfide bond</keyword>
<evidence type="ECO:0000256" key="5">
    <source>
        <dbReference type="ARBA" id="ARBA00022725"/>
    </source>
</evidence>
<feature type="transmembrane region" description="Helical" evidence="15">
    <location>
        <begin position="497"/>
        <end position="519"/>
    </location>
</feature>
<comment type="subcellular location">
    <subcellularLocation>
        <location evidence="1">Cell membrane</location>
        <topology evidence="1">Multi-pass membrane protein</topology>
    </subcellularLocation>
</comment>
<feature type="transmembrane region" description="Helical" evidence="15">
    <location>
        <begin position="328"/>
        <end position="351"/>
    </location>
</feature>
<dbReference type="FunFam" id="1.20.1070.10:FF:000024">
    <property type="entry name" value="Olfactory receptor"/>
    <property type="match status" value="3"/>
</dbReference>
<evidence type="ECO:0000256" key="15">
    <source>
        <dbReference type="SAM" id="Phobius"/>
    </source>
</evidence>
<evidence type="ECO:0000256" key="7">
    <source>
        <dbReference type="ARBA" id="ARBA00023040"/>
    </source>
</evidence>
<organism evidence="17 18">
    <name type="scientific">Gambusia affinis</name>
    <name type="common">Western mosquitofish</name>
    <name type="synonym">Heterandria affinis</name>
    <dbReference type="NCBI Taxonomy" id="33528"/>
    <lineage>
        <taxon>Eukaryota</taxon>
        <taxon>Metazoa</taxon>
        <taxon>Chordata</taxon>
        <taxon>Craniata</taxon>
        <taxon>Vertebrata</taxon>
        <taxon>Euteleostomi</taxon>
        <taxon>Actinopterygii</taxon>
        <taxon>Neopterygii</taxon>
        <taxon>Teleostei</taxon>
        <taxon>Neoteleostei</taxon>
        <taxon>Acanthomorphata</taxon>
        <taxon>Ovalentaria</taxon>
        <taxon>Atherinomorphae</taxon>
        <taxon>Cyprinodontiformes</taxon>
        <taxon>Poeciliidae</taxon>
        <taxon>Poeciliinae</taxon>
        <taxon>Gambusia</taxon>
    </lineage>
</organism>
<protein>
    <recommendedName>
        <fullName evidence="16">G-protein coupled receptors family 1 profile domain-containing protein</fullName>
    </recommendedName>
</protein>
<dbReference type="PROSITE" id="PS50262">
    <property type="entry name" value="G_PROTEIN_RECEP_F1_2"/>
    <property type="match status" value="3"/>
</dbReference>
<dbReference type="InterPro" id="IPR052921">
    <property type="entry name" value="GPCR1_Superfamily_Member"/>
</dbReference>
<dbReference type="PROSITE" id="PS00237">
    <property type="entry name" value="G_PROTEIN_RECEP_F1_1"/>
    <property type="match status" value="1"/>
</dbReference>
<evidence type="ECO:0000256" key="14">
    <source>
        <dbReference type="SAM" id="MobiDB-lite"/>
    </source>
</evidence>
<proteinExistence type="inferred from homology"/>
<keyword evidence="7 13" id="KW-0297">G-protein coupled receptor</keyword>
<evidence type="ECO:0000256" key="10">
    <source>
        <dbReference type="ARBA" id="ARBA00023170"/>
    </source>
</evidence>
<keyword evidence="5" id="KW-0552">Olfaction</keyword>
<evidence type="ECO:0000256" key="13">
    <source>
        <dbReference type="RuleBase" id="RU000688"/>
    </source>
</evidence>
<feature type="domain" description="G-protein coupled receptors family 1 profile" evidence="16">
    <location>
        <begin position="740"/>
        <end position="992"/>
    </location>
</feature>
<feature type="transmembrane region" description="Helical" evidence="15">
    <location>
        <begin position="27"/>
        <end position="51"/>
    </location>
</feature>
<feature type="domain" description="G-protein coupled receptors family 1 profile" evidence="16">
    <location>
        <begin position="342"/>
        <end position="591"/>
    </location>
</feature>
<dbReference type="EMBL" id="NHOQ01000959">
    <property type="protein sequence ID" value="PWA28080.1"/>
    <property type="molecule type" value="Genomic_DNA"/>
</dbReference>
<feature type="transmembrane region" description="Helical" evidence="15">
    <location>
        <begin position="403"/>
        <end position="421"/>
    </location>
</feature>
<evidence type="ECO:0000256" key="2">
    <source>
        <dbReference type="ARBA" id="ARBA00022475"/>
    </source>
</evidence>
<evidence type="ECO:0000256" key="11">
    <source>
        <dbReference type="ARBA" id="ARBA00023180"/>
    </source>
</evidence>
<dbReference type="PANTHER" id="PTHR26451">
    <property type="entry name" value="G_PROTEIN_RECEP_F1_2 DOMAIN-CONTAINING PROTEIN"/>
    <property type="match status" value="1"/>
</dbReference>
<evidence type="ECO:0000256" key="4">
    <source>
        <dbReference type="ARBA" id="ARBA00022692"/>
    </source>
</evidence>
<feature type="compositionally biased region" description="Basic and acidic residues" evidence="14">
    <location>
        <begin position="657"/>
        <end position="675"/>
    </location>
</feature>
<evidence type="ECO:0000256" key="8">
    <source>
        <dbReference type="ARBA" id="ARBA00023136"/>
    </source>
</evidence>